<organism evidence="1">
    <name type="scientific">Herbaspirillum huttiense subsp. nephrolepidis</name>
    <dbReference type="NCBI Taxonomy" id="3075126"/>
    <lineage>
        <taxon>Bacteria</taxon>
        <taxon>Pseudomonadati</taxon>
        <taxon>Pseudomonadota</taxon>
        <taxon>Betaproteobacteria</taxon>
        <taxon>Burkholderiales</taxon>
        <taxon>Oxalobacteraceae</taxon>
        <taxon>Herbaspirillum</taxon>
    </lineage>
</organism>
<comment type="caution">
    <text evidence="1">The sequence shown here is derived from an EMBL/GenBank/DDBJ whole genome shotgun (WGS) entry which is preliminary data.</text>
</comment>
<accession>A0AAE4GCP7</accession>
<reference evidence="1" key="1">
    <citation type="submission" date="2023-02" db="EMBL/GenBank/DDBJ databases">
        <title>Description of Herbaspirillum huttiense subsp. nephrolepsisexaltata and Herbaspirillum huttiense subsp. lycopersicon.</title>
        <authorList>
            <person name="Poudel M."/>
            <person name="Sharma A."/>
            <person name="Goss E."/>
            <person name="Tapia J.H."/>
            <person name="Harmon C.M."/>
            <person name="Jones J.B."/>
        </authorList>
    </citation>
    <scope>NUCLEOTIDE SEQUENCE</scope>
    <source>
        <strain evidence="1">NC40101</strain>
    </source>
</reference>
<dbReference type="AlphaFoldDB" id="A0AAE4GCP7"/>
<dbReference type="RefSeq" id="WP_310836043.1">
    <property type="nucleotide sequence ID" value="NZ_JAVLSM010000002.1"/>
</dbReference>
<name>A0AAE4GCP7_9BURK</name>
<evidence type="ECO:0000313" key="1">
    <source>
        <dbReference type="EMBL" id="MDT0339242.1"/>
    </source>
</evidence>
<dbReference type="EMBL" id="JAVRAA010000012">
    <property type="protein sequence ID" value="MDT0339242.1"/>
    <property type="molecule type" value="Genomic_DNA"/>
</dbReference>
<proteinExistence type="predicted"/>
<sequence length="197" mass="22464">MSELQNEAKPILIRLVTGSWPDLKDDECRTIARWCAMVSLNIAKHLNIGIFTPFQLRALKYGEMPQGFHVSAIRVRSTEGLIAGYFHQHPVDTPFGGFEERIPLVSTLFCVEQTAFLVTQVGYPNIVLDMIQKYTGGLGRLPREIYPINSPASNTENEWLTPETLRAHDIEWAIQPMIPSTYYGIVPSYRWKHCSRN</sequence>
<protein>
    <submittedName>
        <fullName evidence="1">Uncharacterized protein</fullName>
    </submittedName>
</protein>
<gene>
    <name evidence="1" type="ORF">RJN63_20570</name>
</gene>